<keyword evidence="3" id="KW-1185">Reference proteome</keyword>
<reference evidence="2 3" key="1">
    <citation type="submission" date="2014-01" db="EMBL/GenBank/DDBJ databases">
        <title>Sulfitobacter sp. H3 (MCCC 1A00686) Genome Sequencing.</title>
        <authorList>
            <person name="Lai Q."/>
            <person name="Hong Z."/>
        </authorList>
    </citation>
    <scope>NUCLEOTIDE SEQUENCE [LARGE SCALE GENOMIC DNA]</scope>
    <source>
        <strain evidence="2 3">H3</strain>
    </source>
</reference>
<dbReference type="AlphaFoldDB" id="A0A073J276"/>
<accession>A0A073J276</accession>
<evidence type="ECO:0000313" key="3">
    <source>
        <dbReference type="Proteomes" id="UP000027746"/>
    </source>
</evidence>
<keyword evidence="1" id="KW-1133">Transmembrane helix</keyword>
<feature type="transmembrane region" description="Helical" evidence="1">
    <location>
        <begin position="51"/>
        <end position="71"/>
    </location>
</feature>
<keyword evidence="1" id="KW-0812">Transmembrane</keyword>
<comment type="caution">
    <text evidence="2">The sequence shown here is derived from an EMBL/GenBank/DDBJ whole genome shotgun (WGS) entry which is preliminary data.</text>
</comment>
<evidence type="ECO:0000256" key="1">
    <source>
        <dbReference type="SAM" id="Phobius"/>
    </source>
</evidence>
<dbReference type="RefSeq" id="WP_037924275.1">
    <property type="nucleotide sequence ID" value="NZ_CP054599.1"/>
</dbReference>
<dbReference type="Proteomes" id="UP000027746">
    <property type="component" value="Unassembled WGS sequence"/>
</dbReference>
<dbReference type="GeneID" id="68868978"/>
<name>A0A073J276_9RHOB</name>
<gene>
    <name evidence="2" type="ORF">SUH3_15215</name>
</gene>
<proteinExistence type="predicted"/>
<dbReference type="EMBL" id="JAMD01000003">
    <property type="protein sequence ID" value="KEJ96703.1"/>
    <property type="molecule type" value="Genomic_DNA"/>
</dbReference>
<organism evidence="2 3">
    <name type="scientific">Pseudosulfitobacter pseudonitzschiae</name>
    <dbReference type="NCBI Taxonomy" id="1402135"/>
    <lineage>
        <taxon>Bacteria</taxon>
        <taxon>Pseudomonadati</taxon>
        <taxon>Pseudomonadota</taxon>
        <taxon>Alphaproteobacteria</taxon>
        <taxon>Rhodobacterales</taxon>
        <taxon>Roseobacteraceae</taxon>
        <taxon>Pseudosulfitobacter</taxon>
    </lineage>
</organism>
<protein>
    <submittedName>
        <fullName evidence="2">Uncharacterized protein</fullName>
    </submittedName>
</protein>
<evidence type="ECO:0000313" key="2">
    <source>
        <dbReference type="EMBL" id="KEJ96703.1"/>
    </source>
</evidence>
<sequence>MKALIVFVAGLIVFGVTFAGWIYLNGLGCGMNPTGCSGFSLNWSDFEALQIFLPTFFLGAVLMVLGVWIWWRR</sequence>
<dbReference type="OrthoDB" id="8163637at2"/>
<keyword evidence="1" id="KW-0472">Membrane</keyword>